<comment type="caution">
    <text evidence="2">The sequence shown here is derived from an EMBL/GenBank/DDBJ whole genome shotgun (WGS) entry which is preliminary data.</text>
</comment>
<reference evidence="3" key="1">
    <citation type="journal article" date="2019" name="Int. J. Syst. Evol. Microbiol.">
        <title>The Global Catalogue of Microorganisms (GCM) 10K type strain sequencing project: providing services to taxonomists for standard genome sequencing and annotation.</title>
        <authorList>
            <consortium name="The Broad Institute Genomics Platform"/>
            <consortium name="The Broad Institute Genome Sequencing Center for Infectious Disease"/>
            <person name="Wu L."/>
            <person name="Ma J."/>
        </authorList>
    </citation>
    <scope>NUCLEOTIDE SEQUENCE [LARGE SCALE GENOMIC DNA]</scope>
    <source>
        <strain evidence="3">JCM 17336</strain>
    </source>
</reference>
<dbReference type="EMBL" id="BAABDT010000002">
    <property type="protein sequence ID" value="GAA3730906.1"/>
    <property type="molecule type" value="Genomic_DNA"/>
</dbReference>
<name>A0ABP7F3Y9_9FLAO</name>
<keyword evidence="1" id="KW-0732">Signal</keyword>
<feature type="signal peptide" evidence="1">
    <location>
        <begin position="1"/>
        <end position="17"/>
    </location>
</feature>
<gene>
    <name evidence="2" type="ORF">GCM10022422_11370</name>
</gene>
<accession>A0ABP7F3Y9</accession>
<proteinExistence type="predicted"/>
<dbReference type="Proteomes" id="UP001501367">
    <property type="component" value="Unassembled WGS sequence"/>
</dbReference>
<feature type="chain" id="PRO_5045431699" evidence="1">
    <location>
        <begin position="18"/>
        <end position="117"/>
    </location>
</feature>
<evidence type="ECO:0000313" key="2">
    <source>
        <dbReference type="EMBL" id="GAA3730906.1"/>
    </source>
</evidence>
<protein>
    <submittedName>
        <fullName evidence="2">Uncharacterized protein</fullName>
    </submittedName>
</protein>
<evidence type="ECO:0000313" key="3">
    <source>
        <dbReference type="Proteomes" id="UP001501367"/>
    </source>
</evidence>
<keyword evidence="3" id="KW-1185">Reference proteome</keyword>
<evidence type="ECO:0000256" key="1">
    <source>
        <dbReference type="SAM" id="SignalP"/>
    </source>
</evidence>
<organism evidence="2 3">
    <name type="scientific">Flavobacterium ginsengisoli</name>
    <dbReference type="NCBI Taxonomy" id="871694"/>
    <lineage>
        <taxon>Bacteria</taxon>
        <taxon>Pseudomonadati</taxon>
        <taxon>Bacteroidota</taxon>
        <taxon>Flavobacteriia</taxon>
        <taxon>Flavobacteriales</taxon>
        <taxon>Flavobacteriaceae</taxon>
        <taxon>Flavobacterium</taxon>
    </lineage>
</organism>
<sequence length="117" mass="14006">MKKFCIIIFLVSFQAFSQNHQNFVFEFDKKTDEIVFRKNIEKKEISGFKILTNKRKMFFSSNSIGNNSKLEINTSREQLNTILQNDNANQTYHFFVYLKDKNKYYSVDHIVRKISCQ</sequence>